<dbReference type="InterPro" id="IPR036624">
    <property type="entry name" value="Hcp1-lik_sf"/>
</dbReference>
<dbReference type="InterPro" id="IPR008514">
    <property type="entry name" value="T6SS_Hcp"/>
</dbReference>
<keyword evidence="2" id="KW-1185">Reference proteome</keyword>
<dbReference type="STRING" id="286156.Ppb6_02046"/>
<dbReference type="EMBL" id="LOMY01000074">
    <property type="protein sequence ID" value="OCQ52702.1"/>
    <property type="molecule type" value="Genomic_DNA"/>
</dbReference>
<dbReference type="NCBIfam" id="TIGR03344">
    <property type="entry name" value="VI_effect_Hcp1"/>
    <property type="match status" value="1"/>
</dbReference>
<evidence type="ECO:0000313" key="1">
    <source>
        <dbReference type="EMBL" id="OCQ52702.1"/>
    </source>
</evidence>
<proteinExistence type="predicted"/>
<dbReference type="InterPro" id="IPR052947">
    <property type="entry name" value="T6SS_Hcp1_domain"/>
</dbReference>
<protein>
    <submittedName>
        <fullName evidence="1">Major exported protein</fullName>
    </submittedName>
</protein>
<sequence length="81" mass="8993">MSNLIYLTVKGQNQGLISAGCGRRDSIGIKAQNGHEDQIFVYSLQHLMTRKQNVSHQPVIITILNGFQDELRRQGSESPGV</sequence>
<dbReference type="SUPFAM" id="SSF141452">
    <property type="entry name" value="Hcp1-like"/>
    <property type="match status" value="1"/>
</dbReference>
<gene>
    <name evidence="1" type="primary">hcpA_9</name>
    <name evidence="1" type="ORF">Ppb6_02046</name>
</gene>
<comment type="caution">
    <text evidence="1">The sequence shown here is derived from an EMBL/GenBank/DDBJ whole genome shotgun (WGS) entry which is preliminary data.</text>
</comment>
<dbReference type="PANTHER" id="PTHR34319:SF7">
    <property type="entry name" value="HNH ENDONUCLEASE DOMAIN-CONTAINING PROTEIN"/>
    <property type="match status" value="1"/>
</dbReference>
<dbReference type="RefSeq" id="WP_083195604.1">
    <property type="nucleotide sequence ID" value="NZ_CAWMQZ010000074.1"/>
</dbReference>
<reference evidence="1 2" key="1">
    <citation type="submission" date="2015-12" db="EMBL/GenBank/DDBJ databases">
        <title>Genome comparisons provide insights into the role of secondary metabolites in the pathogenic phase of the Photorhabdus life cycle.</title>
        <authorList>
            <person name="Tobias N.J."/>
            <person name="Mishra B."/>
            <person name="Gupta D.K."/>
            <person name="Thines M."/>
            <person name="Stinear T.P."/>
            <person name="Bode H.B."/>
        </authorList>
    </citation>
    <scope>NUCLEOTIDE SEQUENCE [LARGE SCALE GENOMIC DNA]</scope>
    <source>
        <strain evidence="1 2">PB68.1</strain>
    </source>
</reference>
<dbReference type="AlphaFoldDB" id="A0A1C0U447"/>
<dbReference type="PANTHER" id="PTHR34319">
    <property type="entry name" value="MAJOR EXPORTED PROTEIN"/>
    <property type="match status" value="1"/>
</dbReference>
<name>A0A1C0U447_9GAMM</name>
<organism evidence="1 2">
    <name type="scientific">Photorhabdus australis subsp. thailandensis</name>
    <dbReference type="NCBI Taxonomy" id="2805096"/>
    <lineage>
        <taxon>Bacteria</taxon>
        <taxon>Pseudomonadati</taxon>
        <taxon>Pseudomonadota</taxon>
        <taxon>Gammaproteobacteria</taxon>
        <taxon>Enterobacterales</taxon>
        <taxon>Morganellaceae</taxon>
        <taxon>Photorhabdus</taxon>
    </lineage>
</organism>
<accession>A0A1C0U447</accession>
<dbReference type="Proteomes" id="UP000093476">
    <property type="component" value="Unassembled WGS sequence"/>
</dbReference>
<dbReference type="Gene3D" id="2.30.110.20">
    <property type="entry name" value="Hcp1-like"/>
    <property type="match status" value="1"/>
</dbReference>
<evidence type="ECO:0000313" key="2">
    <source>
        <dbReference type="Proteomes" id="UP000093476"/>
    </source>
</evidence>